<dbReference type="GeneID" id="6750537"/>
<dbReference type="SUPFAM" id="SSF49899">
    <property type="entry name" value="Concanavalin A-like lectins/glucanases"/>
    <property type="match status" value="1"/>
</dbReference>
<evidence type="ECO:0000313" key="1">
    <source>
        <dbReference type="EMBL" id="EDV27488.1"/>
    </source>
</evidence>
<proteinExistence type="predicted"/>
<dbReference type="OrthoDB" id="412155at2759"/>
<dbReference type="EMBL" id="DS985242">
    <property type="protein sequence ID" value="EDV27488.1"/>
    <property type="molecule type" value="Genomic_DNA"/>
</dbReference>
<dbReference type="KEGG" id="tad:TRIADDRAFT_53231"/>
<dbReference type="RefSeq" id="XP_002109322.1">
    <property type="nucleotide sequence ID" value="XM_002109286.1"/>
</dbReference>
<dbReference type="HOGENOM" id="CLU_1837669_0_0_1"/>
<dbReference type="InterPro" id="IPR013320">
    <property type="entry name" value="ConA-like_dom_sf"/>
</dbReference>
<evidence type="ECO:0008006" key="3">
    <source>
        <dbReference type="Google" id="ProtNLM"/>
    </source>
</evidence>
<organism evidence="1 2">
    <name type="scientific">Trichoplax adhaerens</name>
    <name type="common">Trichoplax reptans</name>
    <dbReference type="NCBI Taxonomy" id="10228"/>
    <lineage>
        <taxon>Eukaryota</taxon>
        <taxon>Metazoa</taxon>
        <taxon>Placozoa</taxon>
        <taxon>Uniplacotomia</taxon>
        <taxon>Trichoplacea</taxon>
        <taxon>Trichoplacidae</taxon>
        <taxon>Trichoplax</taxon>
    </lineage>
</organism>
<keyword evidence="2" id="KW-1185">Reference proteome</keyword>
<gene>
    <name evidence="1" type="ORF">TRIADDRAFT_53231</name>
</gene>
<accession>B3RNN6</accession>
<dbReference type="Proteomes" id="UP000009022">
    <property type="component" value="Unassembled WGS sequence"/>
</dbReference>
<protein>
    <recommendedName>
        <fullName evidence="3">MAM domain-containing protein</fullName>
    </recommendedName>
</protein>
<sequence length="140" mass="16860">MAVIFKLKRYLYMTRTKSVHYALFRLLQCRWSSIYRNRYKLQFERNFCQWENSRPLGFKFAWIRNKGETIMPKTGLSYYHTYQNPHYSHCLRFWYNMNGADVSRLQVVSSTLKYYGQKKISIAGYAGESYEADIDIDNIT</sequence>
<dbReference type="PhylomeDB" id="B3RNN6"/>
<name>B3RNN6_TRIAD</name>
<dbReference type="InParanoid" id="B3RNN6"/>
<dbReference type="CTD" id="6750537"/>
<reference evidence="1 2" key="1">
    <citation type="journal article" date="2008" name="Nature">
        <title>The Trichoplax genome and the nature of placozoans.</title>
        <authorList>
            <person name="Srivastava M."/>
            <person name="Begovic E."/>
            <person name="Chapman J."/>
            <person name="Putnam N.H."/>
            <person name="Hellsten U."/>
            <person name="Kawashima T."/>
            <person name="Kuo A."/>
            <person name="Mitros T."/>
            <person name="Salamov A."/>
            <person name="Carpenter M.L."/>
            <person name="Signorovitch A.Y."/>
            <person name="Moreno M.A."/>
            <person name="Kamm K."/>
            <person name="Grimwood J."/>
            <person name="Schmutz J."/>
            <person name="Shapiro H."/>
            <person name="Grigoriev I.V."/>
            <person name="Buss L.W."/>
            <person name="Schierwater B."/>
            <person name="Dellaporta S.L."/>
            <person name="Rokhsar D.S."/>
        </authorList>
    </citation>
    <scope>NUCLEOTIDE SEQUENCE [LARGE SCALE GENOMIC DNA]</scope>
    <source>
        <strain evidence="1 2">Grell-BS-1999</strain>
    </source>
</reference>
<evidence type="ECO:0000313" key="2">
    <source>
        <dbReference type="Proteomes" id="UP000009022"/>
    </source>
</evidence>
<dbReference type="AlphaFoldDB" id="B3RNN6"/>